<dbReference type="Pfam" id="PF00221">
    <property type="entry name" value="Lyase_aromatic"/>
    <property type="match status" value="1"/>
</dbReference>
<accession>A0ABW5A3Z1</accession>
<keyword evidence="2" id="KW-1185">Reference proteome</keyword>
<reference evidence="2" key="1">
    <citation type="journal article" date="2019" name="Int. J. Syst. Evol. Microbiol.">
        <title>The Global Catalogue of Microorganisms (GCM) 10K type strain sequencing project: providing services to taxonomists for standard genome sequencing and annotation.</title>
        <authorList>
            <consortium name="The Broad Institute Genomics Platform"/>
            <consortium name="The Broad Institute Genome Sequencing Center for Infectious Disease"/>
            <person name="Wu L."/>
            <person name="Ma J."/>
        </authorList>
    </citation>
    <scope>NUCLEOTIDE SEQUENCE [LARGE SCALE GENOMIC DNA]</scope>
    <source>
        <strain evidence="2">CCUG 55131</strain>
    </source>
</reference>
<dbReference type="Proteomes" id="UP001597413">
    <property type="component" value="Unassembled WGS sequence"/>
</dbReference>
<comment type="caution">
    <text evidence="1">The sequence shown here is derived from an EMBL/GenBank/DDBJ whole genome shotgun (WGS) entry which is preliminary data.</text>
</comment>
<name>A0ABW5A3Z1_9RHOB</name>
<dbReference type="SUPFAM" id="SSF48557">
    <property type="entry name" value="L-aspartase-like"/>
    <property type="match status" value="1"/>
</dbReference>
<evidence type="ECO:0000313" key="2">
    <source>
        <dbReference type="Proteomes" id="UP001597413"/>
    </source>
</evidence>
<keyword evidence="1" id="KW-0456">Lyase</keyword>
<dbReference type="Gene3D" id="1.20.200.10">
    <property type="entry name" value="Fumarase/aspartase (Central domain)"/>
    <property type="match status" value="1"/>
</dbReference>
<dbReference type="EMBL" id="JBHUIX010000002">
    <property type="protein sequence ID" value="MFD2172684.1"/>
    <property type="molecule type" value="Genomic_DNA"/>
</dbReference>
<sequence>MTIPLAPPQILLDATPLSLGLMRAVLAAPVRVDLSASAWAAVRQGRAALERAAEGGQPIYGMTTGVGAMKHKSHAGAEMAAFNQGLGFAHAVAVGEPVPVGVARLALLLRLNTIASGRVGVTEDFARFLVRMIAQDILPRMHRRGSVGCGDLGQLGQLAAVMGGAGDVVWQGREMPAAEAFAAVGLSPYQMAPREGLAAVASNSYGLAAAAAAVFAARDRIRLALAQAPVTALAWGLDRTVWAAAAQSLMPMERELARFLGEATALQAEWPARASVHDALSGRFLVQVLAPCLIAAQEAAEALHLASAQVDDNPALDHEGRVLTSGASHHGVIALRLGALQGALAQLSRNLANHCLMLTGGQLPGLPVNLVPPGVAATGYGPLMKLVAEQNARIAAAAAPVAPFALTLAAGLEDEALLLPLTAERLAEQAEALGWVLTVIAAVSVQAVAQRGIVPTAGLAAQMTALVRQHLAPFEGDVPLGAPLSALRATLDAQSTLQTLLSGCAFLPETAADLPLFVAAEAAPLPSGDDRSDDLKTLDQPT</sequence>
<dbReference type="GO" id="GO:0016829">
    <property type="term" value="F:lyase activity"/>
    <property type="evidence" value="ECO:0007669"/>
    <property type="project" value="UniProtKB-KW"/>
</dbReference>
<proteinExistence type="predicted"/>
<evidence type="ECO:0000313" key="1">
    <source>
        <dbReference type="EMBL" id="MFD2172684.1"/>
    </source>
</evidence>
<dbReference type="PANTHER" id="PTHR10362">
    <property type="entry name" value="HISTIDINE AMMONIA-LYASE"/>
    <property type="match status" value="1"/>
</dbReference>
<dbReference type="InterPro" id="IPR001106">
    <property type="entry name" value="Aromatic_Lyase"/>
</dbReference>
<dbReference type="InterPro" id="IPR024083">
    <property type="entry name" value="Fumarase/histidase_N"/>
</dbReference>
<dbReference type="RefSeq" id="WP_377385913.1">
    <property type="nucleotide sequence ID" value="NZ_JBHUIX010000002.1"/>
</dbReference>
<protein>
    <submittedName>
        <fullName evidence="1">Aromatic amino acid lyase</fullName>
    </submittedName>
</protein>
<dbReference type="Gene3D" id="1.10.275.10">
    <property type="entry name" value="Fumarase/aspartase (N-terminal domain)"/>
    <property type="match status" value="1"/>
</dbReference>
<dbReference type="InterPro" id="IPR008948">
    <property type="entry name" value="L-Aspartase-like"/>
</dbReference>
<gene>
    <name evidence="1" type="ORF">ACFSM0_01140</name>
</gene>
<organism evidence="1 2">
    <name type="scientific">Rhodobacter lacus</name>
    <dbReference type="NCBI Taxonomy" id="1641972"/>
    <lineage>
        <taxon>Bacteria</taxon>
        <taxon>Pseudomonadati</taxon>
        <taxon>Pseudomonadota</taxon>
        <taxon>Alphaproteobacteria</taxon>
        <taxon>Rhodobacterales</taxon>
        <taxon>Rhodobacter group</taxon>
        <taxon>Rhodobacter</taxon>
    </lineage>
</organism>